<dbReference type="RefSeq" id="WP_044759964.1">
    <property type="nucleotide sequence ID" value="NZ_CEFC01000053.1"/>
</dbReference>
<dbReference type="Pfam" id="PF00929">
    <property type="entry name" value="RNase_T"/>
    <property type="match status" value="1"/>
</dbReference>
<dbReference type="InterPro" id="IPR001357">
    <property type="entry name" value="BRCT_dom"/>
</dbReference>
<keyword evidence="9" id="KW-0347">Helicase</keyword>
<accession>A0A0Z8K708</accession>
<dbReference type="Gene3D" id="3.30.420.10">
    <property type="entry name" value="Ribonuclease H-like superfamily/Ribonuclease H"/>
    <property type="match status" value="1"/>
</dbReference>
<keyword evidence="9" id="KW-0067">ATP-binding</keyword>
<evidence type="ECO:0000256" key="1">
    <source>
        <dbReference type="ARBA" id="ARBA00022679"/>
    </source>
</evidence>
<dbReference type="SUPFAM" id="SSF53098">
    <property type="entry name" value="Ribonuclease H-like"/>
    <property type="match status" value="1"/>
</dbReference>
<dbReference type="GO" id="GO:0006260">
    <property type="term" value="P:DNA replication"/>
    <property type="evidence" value="ECO:0007669"/>
    <property type="project" value="UniProtKB-KW"/>
</dbReference>
<keyword evidence="5" id="KW-0269">Exonuclease</keyword>
<sequence length="268" mass="30253">MTNSYVALDFETANNFRRSVCSVGLAKFIDGELTDTYYTLINPQEEFGWKQKQIHGITQEDIVNSPTFPEIYDAILTFIGELPIVAHKVTFDSACFRRACEKYELQFPQNPWHCTYRMSKIASPREINHGLEWLSYKFGIELEHHNALSDAIACGKLYQVLSANTDTPTPPLTSQTPPSDNKIFGSFFCFSGTLQYFTKEEAGSIIEAHGGVYQKNLTQRTNYLVIGNFRPAELEKGGTSKFKKASELLNSGSKIEILSESDFLQLLD</sequence>
<evidence type="ECO:0000256" key="5">
    <source>
        <dbReference type="ARBA" id="ARBA00022839"/>
    </source>
</evidence>
<dbReference type="GO" id="GO:0003676">
    <property type="term" value="F:nucleic acid binding"/>
    <property type="evidence" value="ECO:0007669"/>
    <property type="project" value="InterPro"/>
</dbReference>
<reference evidence="9 10" key="1">
    <citation type="submission" date="2016-02" db="EMBL/GenBank/DDBJ databases">
        <authorList>
            <consortium name="Pathogen Informatics"/>
        </authorList>
    </citation>
    <scope>NUCLEOTIDE SEQUENCE [LARGE SCALE GENOMIC DNA]</scope>
    <source>
        <strain evidence="9 10">LSS64</strain>
    </source>
</reference>
<dbReference type="GO" id="GO:0008408">
    <property type="term" value="F:3'-5' exonuclease activity"/>
    <property type="evidence" value="ECO:0007669"/>
    <property type="project" value="TreeGrafter"/>
</dbReference>
<dbReference type="Proteomes" id="UP000074850">
    <property type="component" value="Unassembled WGS sequence"/>
</dbReference>
<dbReference type="GO" id="GO:0005829">
    <property type="term" value="C:cytosol"/>
    <property type="evidence" value="ECO:0007669"/>
    <property type="project" value="TreeGrafter"/>
</dbReference>
<keyword evidence="4" id="KW-0540">Nuclease</keyword>
<dbReference type="Gene3D" id="3.40.50.10190">
    <property type="entry name" value="BRCT domain"/>
    <property type="match status" value="1"/>
</dbReference>
<dbReference type="PANTHER" id="PTHR30231">
    <property type="entry name" value="DNA POLYMERASE III SUBUNIT EPSILON"/>
    <property type="match status" value="1"/>
</dbReference>
<proteinExistence type="predicted"/>
<dbReference type="SUPFAM" id="SSF52113">
    <property type="entry name" value="BRCT domain"/>
    <property type="match status" value="1"/>
</dbReference>
<evidence type="ECO:0000256" key="2">
    <source>
        <dbReference type="ARBA" id="ARBA00022695"/>
    </source>
</evidence>
<dbReference type="InterPro" id="IPR036397">
    <property type="entry name" value="RNaseH_sf"/>
</dbReference>
<name>A0A0Z8K708_STRSU</name>
<evidence type="ECO:0000313" key="10">
    <source>
        <dbReference type="Proteomes" id="UP000074850"/>
    </source>
</evidence>
<dbReference type="CDD" id="cd06130">
    <property type="entry name" value="DNA_pol_III_epsilon_like"/>
    <property type="match status" value="1"/>
</dbReference>
<keyword evidence="3" id="KW-0235">DNA replication</keyword>
<dbReference type="CDD" id="cd17748">
    <property type="entry name" value="BRCT_DNA_ligase_like"/>
    <property type="match status" value="1"/>
</dbReference>
<keyword evidence="1 9" id="KW-0808">Transferase</keyword>
<dbReference type="FunFam" id="3.30.420.10:FF:000045">
    <property type="entry name" value="3'-5' exonuclease DinG"/>
    <property type="match status" value="1"/>
</dbReference>
<evidence type="ECO:0000256" key="6">
    <source>
        <dbReference type="ARBA" id="ARBA00022932"/>
    </source>
</evidence>
<evidence type="ECO:0000259" key="8">
    <source>
        <dbReference type="PROSITE" id="PS50172"/>
    </source>
</evidence>
<dbReference type="InterPro" id="IPR036420">
    <property type="entry name" value="BRCT_dom_sf"/>
</dbReference>
<keyword evidence="5" id="KW-0378">Hydrolase</keyword>
<organism evidence="9 10">
    <name type="scientific">Streptococcus suis</name>
    <dbReference type="NCBI Taxonomy" id="1307"/>
    <lineage>
        <taxon>Bacteria</taxon>
        <taxon>Bacillati</taxon>
        <taxon>Bacillota</taxon>
        <taxon>Bacilli</taxon>
        <taxon>Lactobacillales</taxon>
        <taxon>Streptococcaceae</taxon>
        <taxon>Streptococcus</taxon>
    </lineage>
</organism>
<dbReference type="SMART" id="SM00479">
    <property type="entry name" value="EXOIII"/>
    <property type="match status" value="1"/>
</dbReference>
<keyword evidence="6" id="KW-0239">DNA-directed DNA polymerase</keyword>
<dbReference type="GO" id="GO:0004386">
    <property type="term" value="F:helicase activity"/>
    <property type="evidence" value="ECO:0007669"/>
    <property type="project" value="UniProtKB-KW"/>
</dbReference>
<dbReference type="InterPro" id="IPR012337">
    <property type="entry name" value="RNaseH-like_sf"/>
</dbReference>
<keyword evidence="2 9" id="KW-0548">Nucleotidyltransferase</keyword>
<dbReference type="PROSITE" id="PS50172">
    <property type="entry name" value="BRCT"/>
    <property type="match status" value="1"/>
</dbReference>
<dbReference type="InterPro" id="IPR013520">
    <property type="entry name" value="Ribonucl_H"/>
</dbReference>
<dbReference type="PANTHER" id="PTHR30231:SF42">
    <property type="entry name" value="EXONUCLEASE"/>
    <property type="match status" value="1"/>
</dbReference>
<feature type="domain" description="BRCT" evidence="8">
    <location>
        <begin position="178"/>
        <end position="268"/>
    </location>
</feature>
<protein>
    <recommendedName>
        <fullName evidence="7">DNA polymerase III polC-type</fullName>
    </recommendedName>
</protein>
<evidence type="ECO:0000256" key="4">
    <source>
        <dbReference type="ARBA" id="ARBA00022722"/>
    </source>
</evidence>
<evidence type="ECO:0000313" key="9">
    <source>
        <dbReference type="EMBL" id="CYV66866.1"/>
    </source>
</evidence>
<keyword evidence="9" id="KW-0547">Nucleotide-binding</keyword>
<evidence type="ECO:0000256" key="7">
    <source>
        <dbReference type="ARBA" id="ARBA00070925"/>
    </source>
</evidence>
<dbReference type="AlphaFoldDB" id="A0A0Z8K708"/>
<dbReference type="GO" id="GO:0003887">
    <property type="term" value="F:DNA-directed DNA polymerase activity"/>
    <property type="evidence" value="ECO:0007669"/>
    <property type="project" value="UniProtKB-KW"/>
</dbReference>
<dbReference type="EMBL" id="FIHM01000068">
    <property type="protein sequence ID" value="CYV66866.1"/>
    <property type="molecule type" value="Genomic_DNA"/>
</dbReference>
<dbReference type="Pfam" id="PF00533">
    <property type="entry name" value="BRCT"/>
    <property type="match status" value="1"/>
</dbReference>
<gene>
    <name evidence="9" type="primary">dinG_3</name>
    <name evidence="9" type="ORF">ERS132426_02127</name>
</gene>
<evidence type="ECO:0000256" key="3">
    <source>
        <dbReference type="ARBA" id="ARBA00022705"/>
    </source>
</evidence>